<feature type="binding site" evidence="8">
    <location>
        <position position="104"/>
    </location>
    <ligand>
        <name>shikimate</name>
        <dbReference type="ChEBI" id="CHEBI:36208"/>
    </ligand>
</feature>
<comment type="pathway">
    <text evidence="1 8">Metabolic intermediate biosynthesis; chorismate biosynthesis; chorismate from D-erythrose 4-phosphate and phosphoenolpyruvate: step 4/7.</text>
</comment>
<dbReference type="InterPro" id="IPR036291">
    <property type="entry name" value="NAD(P)-bd_dom_sf"/>
</dbReference>
<evidence type="ECO:0000259" key="11">
    <source>
        <dbReference type="Pfam" id="PF18317"/>
    </source>
</evidence>
<gene>
    <name evidence="8 12" type="primary">aroE</name>
    <name evidence="12" type="ORF">HGT73_07590</name>
</gene>
<keyword evidence="3 8" id="KW-0028">Amino-acid biosynthesis</keyword>
<dbReference type="CDD" id="cd01065">
    <property type="entry name" value="NAD_bind_Shikimate_DH"/>
    <property type="match status" value="1"/>
</dbReference>
<proteinExistence type="inferred from homology"/>
<dbReference type="PANTHER" id="PTHR21089:SF1">
    <property type="entry name" value="BIFUNCTIONAL 3-DEHYDROQUINATE DEHYDRATASE_SHIKIMATE DEHYDROGENASE, CHLOROPLASTIC"/>
    <property type="match status" value="1"/>
</dbReference>
<dbReference type="GO" id="GO:0004764">
    <property type="term" value="F:shikimate 3-dehydrogenase (NADP+) activity"/>
    <property type="evidence" value="ECO:0007669"/>
    <property type="project" value="UniProtKB-EC"/>
</dbReference>
<feature type="binding site" evidence="8">
    <location>
        <position position="245"/>
    </location>
    <ligand>
        <name>shikimate</name>
        <dbReference type="ChEBI" id="CHEBI:36208"/>
    </ligand>
</feature>
<feature type="domain" description="Shikimate dehydrogenase substrate binding N-terminal" evidence="10">
    <location>
        <begin position="8"/>
        <end position="90"/>
    </location>
</feature>
<evidence type="ECO:0000256" key="2">
    <source>
        <dbReference type="ARBA" id="ARBA00012962"/>
    </source>
</evidence>
<dbReference type="Gene3D" id="3.40.50.10860">
    <property type="entry name" value="Leucine Dehydrogenase, chain A, domain 1"/>
    <property type="match status" value="1"/>
</dbReference>
<keyword evidence="13" id="KW-1185">Reference proteome</keyword>
<dbReference type="InterPro" id="IPR013708">
    <property type="entry name" value="Shikimate_DH-bd_N"/>
</dbReference>
<comment type="caution">
    <text evidence="8">Lacks conserved residue(s) required for the propagation of feature annotation.</text>
</comment>
<keyword evidence="5 8" id="KW-0560">Oxidoreductase</keyword>
<dbReference type="SUPFAM" id="SSF51735">
    <property type="entry name" value="NAD(P)-binding Rossmann-fold domains"/>
    <property type="match status" value="1"/>
</dbReference>
<feature type="binding site" evidence="8">
    <location>
        <position position="214"/>
    </location>
    <ligand>
        <name>NADP(+)</name>
        <dbReference type="ChEBI" id="CHEBI:58349"/>
    </ligand>
</feature>
<dbReference type="Pfam" id="PF08501">
    <property type="entry name" value="Shikimate_dh_N"/>
    <property type="match status" value="1"/>
</dbReference>
<evidence type="ECO:0000256" key="8">
    <source>
        <dbReference type="HAMAP-Rule" id="MF_00222"/>
    </source>
</evidence>
<comment type="catalytic activity">
    <reaction evidence="7 8">
        <text>shikimate + NADP(+) = 3-dehydroshikimate + NADPH + H(+)</text>
        <dbReference type="Rhea" id="RHEA:17737"/>
        <dbReference type="ChEBI" id="CHEBI:15378"/>
        <dbReference type="ChEBI" id="CHEBI:16630"/>
        <dbReference type="ChEBI" id="CHEBI:36208"/>
        <dbReference type="ChEBI" id="CHEBI:57783"/>
        <dbReference type="ChEBI" id="CHEBI:58349"/>
        <dbReference type="EC" id="1.1.1.25"/>
    </reaction>
</comment>
<dbReference type="Proteomes" id="UP000786875">
    <property type="component" value="Unassembled WGS sequence"/>
</dbReference>
<evidence type="ECO:0000313" key="12">
    <source>
        <dbReference type="EMBL" id="MBT0727245.1"/>
    </source>
</evidence>
<dbReference type="InterPro" id="IPR046346">
    <property type="entry name" value="Aminoacid_DH-like_N_sf"/>
</dbReference>
<feature type="domain" description="SDH C-terminal" evidence="11">
    <location>
        <begin position="238"/>
        <end position="267"/>
    </location>
</feature>
<sequence length="273" mass="29972">MNTNEFVVMGNPISHSKSPFIHQQFSEQTVIQHRYGRLLIELDNFENAARDFFQRGGKGANVTLPFKQEAFKLADKLTARAKCAGAVNTLKLLETGEILGDNTDGIGLVSDIHRHFSLKANAKILILGAGGAARGVVQPLLGCGYQLSLSNRTESKAEAMIEDFKDIGLLRLHKADDTYNDYDLVINATSSGVSEEVPLLDEQCFKPSTCCYDMFYKVGNTAFINWVVSLGVNNTADGLGMLVGQAAHAFHLWHGVMPEVEPVINILRKEMAQ</sequence>
<evidence type="ECO:0000256" key="5">
    <source>
        <dbReference type="ARBA" id="ARBA00023002"/>
    </source>
</evidence>
<keyword evidence="4 8" id="KW-0521">NADP</keyword>
<reference evidence="12 13" key="1">
    <citation type="submission" date="2020-04" db="EMBL/GenBank/DDBJ databases">
        <title>Genome sequencing of Rosenbergiella species.</title>
        <authorList>
            <person name="Alvarez-Perez S."/>
            <person name="Lievens B."/>
        </authorList>
    </citation>
    <scope>NUCLEOTIDE SEQUENCE [LARGE SCALE GENOMIC DNA]</scope>
    <source>
        <strain evidence="12 13">CdVSA20.1</strain>
    </source>
</reference>
<feature type="domain" description="Quinate/shikimate 5-dehydrogenase/glutamyl-tRNA reductase" evidence="9">
    <location>
        <begin position="116"/>
        <end position="191"/>
    </location>
</feature>
<dbReference type="InterPro" id="IPR041121">
    <property type="entry name" value="SDH_C"/>
</dbReference>
<comment type="similarity">
    <text evidence="8">Belongs to the shikimate dehydrogenase family.</text>
</comment>
<accession>A0ABS5T6W2</accession>
<evidence type="ECO:0000259" key="9">
    <source>
        <dbReference type="Pfam" id="PF01488"/>
    </source>
</evidence>
<comment type="function">
    <text evidence="8">Involved in the biosynthesis of the chorismate, which leads to the biosynthesis of aromatic amino acids. Catalyzes the reversible NADPH linked reduction of 3-dehydroshikimate (DHSA) to yield shikimate (SA).</text>
</comment>
<protein>
    <recommendedName>
        <fullName evidence="2 8">Shikimate dehydrogenase (NADP(+))</fullName>
        <shortName evidence="8">SDH</shortName>
        <ecNumber evidence="2 8">1.1.1.25</ecNumber>
    </recommendedName>
</protein>
<dbReference type="EMBL" id="JABBFO010000006">
    <property type="protein sequence ID" value="MBT0727245.1"/>
    <property type="molecule type" value="Genomic_DNA"/>
</dbReference>
<evidence type="ECO:0000256" key="3">
    <source>
        <dbReference type="ARBA" id="ARBA00022605"/>
    </source>
</evidence>
<evidence type="ECO:0000256" key="7">
    <source>
        <dbReference type="ARBA" id="ARBA00049442"/>
    </source>
</evidence>
<dbReference type="NCBIfam" id="NF001310">
    <property type="entry name" value="PRK00258.1-2"/>
    <property type="match status" value="1"/>
</dbReference>
<dbReference type="PANTHER" id="PTHR21089">
    <property type="entry name" value="SHIKIMATE DEHYDROGENASE"/>
    <property type="match status" value="1"/>
</dbReference>
<dbReference type="NCBIfam" id="TIGR00507">
    <property type="entry name" value="aroE"/>
    <property type="match status" value="1"/>
</dbReference>
<dbReference type="EC" id="1.1.1.25" evidence="2 8"/>
<organism evidence="12 13">
    <name type="scientific">Rosenbergiella australiborealis</name>
    <dbReference type="NCBI Taxonomy" id="1544696"/>
    <lineage>
        <taxon>Bacteria</taxon>
        <taxon>Pseudomonadati</taxon>
        <taxon>Pseudomonadota</taxon>
        <taxon>Gammaproteobacteria</taxon>
        <taxon>Enterobacterales</taxon>
        <taxon>Erwiniaceae</taxon>
        <taxon>Rosenbergiella</taxon>
    </lineage>
</organism>
<evidence type="ECO:0000313" key="13">
    <source>
        <dbReference type="Proteomes" id="UP000786875"/>
    </source>
</evidence>
<feature type="binding site" evidence="8">
    <location>
        <begin position="128"/>
        <end position="132"/>
    </location>
    <ligand>
        <name>NADP(+)</name>
        <dbReference type="ChEBI" id="CHEBI:58349"/>
    </ligand>
</feature>
<name>A0ABS5T6W2_9GAMM</name>
<dbReference type="Pfam" id="PF01488">
    <property type="entry name" value="Shikimate_DH"/>
    <property type="match status" value="1"/>
</dbReference>
<evidence type="ECO:0000256" key="4">
    <source>
        <dbReference type="ARBA" id="ARBA00022857"/>
    </source>
</evidence>
<feature type="binding site" evidence="8">
    <location>
        <begin position="16"/>
        <end position="18"/>
    </location>
    <ligand>
        <name>shikimate</name>
        <dbReference type="ChEBI" id="CHEBI:36208"/>
    </ligand>
</feature>
<dbReference type="Gene3D" id="3.40.50.720">
    <property type="entry name" value="NAD(P)-binding Rossmann-like Domain"/>
    <property type="match status" value="1"/>
</dbReference>
<dbReference type="HAMAP" id="MF_00222">
    <property type="entry name" value="Shikimate_DH_AroE"/>
    <property type="match status" value="1"/>
</dbReference>
<feature type="binding site" evidence="8">
    <location>
        <position position="88"/>
    </location>
    <ligand>
        <name>shikimate</name>
        <dbReference type="ChEBI" id="CHEBI:36208"/>
    </ligand>
</feature>
<dbReference type="Pfam" id="PF18317">
    <property type="entry name" value="SDH_C"/>
    <property type="match status" value="1"/>
</dbReference>
<evidence type="ECO:0000256" key="6">
    <source>
        <dbReference type="ARBA" id="ARBA00023141"/>
    </source>
</evidence>
<comment type="caution">
    <text evidence="12">The sequence shown here is derived from an EMBL/GenBank/DDBJ whole genome shotgun (WGS) entry which is preliminary data.</text>
</comment>
<evidence type="ECO:0000259" key="10">
    <source>
        <dbReference type="Pfam" id="PF08501"/>
    </source>
</evidence>
<dbReference type="SUPFAM" id="SSF53223">
    <property type="entry name" value="Aminoacid dehydrogenase-like, N-terminal domain"/>
    <property type="match status" value="1"/>
</dbReference>
<dbReference type="InterPro" id="IPR006151">
    <property type="entry name" value="Shikm_DH/Glu-tRNA_Rdtase"/>
</dbReference>
<feature type="binding site" evidence="8">
    <location>
        <position position="216"/>
    </location>
    <ligand>
        <name>shikimate</name>
        <dbReference type="ChEBI" id="CHEBI:36208"/>
    </ligand>
</feature>
<dbReference type="RefSeq" id="WP_214213294.1">
    <property type="nucleotide sequence ID" value="NZ_JABBFO010000006.1"/>
</dbReference>
<feature type="binding site" evidence="8">
    <location>
        <begin position="151"/>
        <end position="156"/>
    </location>
    <ligand>
        <name>NADP(+)</name>
        <dbReference type="ChEBI" id="CHEBI:58349"/>
    </ligand>
</feature>
<keyword evidence="6 8" id="KW-0057">Aromatic amino acid biosynthesis</keyword>
<feature type="binding site" evidence="8">
    <location>
        <position position="63"/>
    </location>
    <ligand>
        <name>shikimate</name>
        <dbReference type="ChEBI" id="CHEBI:36208"/>
    </ligand>
</feature>
<feature type="active site" description="Proton acceptor" evidence="8">
    <location>
        <position position="67"/>
    </location>
</feature>
<evidence type="ECO:0000256" key="1">
    <source>
        <dbReference type="ARBA" id="ARBA00004871"/>
    </source>
</evidence>
<dbReference type="InterPro" id="IPR011342">
    <property type="entry name" value="Shikimate_DH"/>
</dbReference>
<dbReference type="InterPro" id="IPR022893">
    <property type="entry name" value="Shikimate_DH_fam"/>
</dbReference>
<feature type="binding site" evidence="8">
    <location>
        <position position="238"/>
    </location>
    <ligand>
        <name>NADP(+)</name>
        <dbReference type="ChEBI" id="CHEBI:58349"/>
    </ligand>
</feature>
<comment type="subunit">
    <text evidence="8">Homodimer.</text>
</comment>